<gene>
    <name evidence="1" type="ORF">WKW82_15025</name>
</gene>
<accession>A0ABU8WKB7</accession>
<comment type="caution">
    <text evidence="1">The sequence shown here is derived from an EMBL/GenBank/DDBJ whole genome shotgun (WGS) entry which is preliminary data.</text>
</comment>
<keyword evidence="2" id="KW-1185">Reference proteome</keyword>
<evidence type="ECO:0000313" key="1">
    <source>
        <dbReference type="EMBL" id="MEJ8847971.1"/>
    </source>
</evidence>
<reference evidence="1 2" key="1">
    <citation type="submission" date="2024-03" db="EMBL/GenBank/DDBJ databases">
        <title>Novel species of the genus Variovorax.</title>
        <authorList>
            <person name="Liu Q."/>
            <person name="Xin Y.-H."/>
        </authorList>
    </citation>
    <scope>NUCLEOTIDE SEQUENCE [LARGE SCALE GENOMIC DNA]</scope>
    <source>
        <strain evidence="1 2">KACC 18900</strain>
    </source>
</reference>
<dbReference type="EMBL" id="JBBKZT010000006">
    <property type="protein sequence ID" value="MEJ8847971.1"/>
    <property type="molecule type" value="Genomic_DNA"/>
</dbReference>
<dbReference type="RefSeq" id="WP_340343101.1">
    <property type="nucleotide sequence ID" value="NZ_JBBKZT010000006.1"/>
</dbReference>
<evidence type="ECO:0000313" key="2">
    <source>
        <dbReference type="Proteomes" id="UP001385892"/>
    </source>
</evidence>
<dbReference type="Proteomes" id="UP001385892">
    <property type="component" value="Unassembled WGS sequence"/>
</dbReference>
<sequence>MNSHLNLQLDVAFAERAARYVTYAYAQERLARAFAAELSGQGDGPSEREFEQLATALTYSHNADVAYLALLRQAARAVIEHVSAIPAGHGPTAAAARS</sequence>
<proteinExistence type="predicted"/>
<name>A0ABU8WKB7_9BURK</name>
<organism evidence="1 2">
    <name type="scientific">Variovorax rhizosphaerae</name>
    <dbReference type="NCBI Taxonomy" id="1836200"/>
    <lineage>
        <taxon>Bacteria</taxon>
        <taxon>Pseudomonadati</taxon>
        <taxon>Pseudomonadota</taxon>
        <taxon>Betaproteobacteria</taxon>
        <taxon>Burkholderiales</taxon>
        <taxon>Comamonadaceae</taxon>
        <taxon>Variovorax</taxon>
    </lineage>
</organism>
<protein>
    <submittedName>
        <fullName evidence="1">Uncharacterized protein</fullName>
    </submittedName>
</protein>